<dbReference type="Pfam" id="PF13343">
    <property type="entry name" value="SBP_bac_6"/>
    <property type="match status" value="1"/>
</dbReference>
<evidence type="ECO:0000256" key="4">
    <source>
        <dbReference type="PIRSR" id="PIRSR002825-1"/>
    </source>
</evidence>
<keyword evidence="2" id="KW-0410">Iron transport</keyword>
<dbReference type="InterPro" id="IPR026045">
    <property type="entry name" value="Ferric-bd"/>
</dbReference>
<reference evidence="5 6" key="1">
    <citation type="submission" date="2017-07" db="EMBL/GenBank/DDBJ databases">
        <title>Paenibacillus herberti R33 genome sequencing and assembly.</title>
        <authorList>
            <person name="Su W."/>
        </authorList>
    </citation>
    <scope>NUCLEOTIDE SEQUENCE [LARGE SCALE GENOMIC DNA]</scope>
    <source>
        <strain evidence="5 6">R33</strain>
    </source>
</reference>
<comment type="caution">
    <text evidence="5">The sequence shown here is derived from an EMBL/GenBank/DDBJ whole genome shotgun (WGS) entry which is preliminary data.</text>
</comment>
<dbReference type="Proteomes" id="UP000215145">
    <property type="component" value="Unassembled WGS sequence"/>
</dbReference>
<proteinExistence type="inferred from homology"/>
<keyword evidence="3" id="KW-0732">Signal</keyword>
<sequence length="301" mass="33600">MLFEDFTKRTGIVVNEVKGTPEELVERMKRDEETSSADLFIAVDGGSLQLAKQNDVLQPMSSEAVLQNVQAEWRDPEQYWIGIATRARVIVYAKDRVRPEELSTYGELTSERWKGKVLVRSASSLYNQSLLASFIELNGAQEAEKWASGIVRNLARKPEGGDRAQAKAIADKVGDVAIMNTYYIGQMLASKDPEEKEIAEGLGVFFPDQLTTGTHMNISGIGLAKHAPNKDNALELAEYLTGREAQTLLTQGSYEFPVNVEADMPELLKSWQTFKRQQVDVTSLALLHQQATDIFKRSGWE</sequence>
<dbReference type="PANTHER" id="PTHR30006:SF15">
    <property type="entry name" value="IRON-UTILIZATION PERIPLASMIC PROTEIN"/>
    <property type="match status" value="1"/>
</dbReference>
<organism evidence="5 6">
    <name type="scientific">Paenibacillus herberti</name>
    <dbReference type="NCBI Taxonomy" id="1619309"/>
    <lineage>
        <taxon>Bacteria</taxon>
        <taxon>Bacillati</taxon>
        <taxon>Bacillota</taxon>
        <taxon>Bacilli</taxon>
        <taxon>Bacillales</taxon>
        <taxon>Paenibacillaceae</taxon>
        <taxon>Paenibacillus</taxon>
    </lineage>
</organism>
<evidence type="ECO:0000313" key="6">
    <source>
        <dbReference type="Proteomes" id="UP000215145"/>
    </source>
</evidence>
<keyword evidence="4" id="KW-0408">Iron</keyword>
<comment type="similarity">
    <text evidence="1">Belongs to the bacterial solute-binding protein 1 family.</text>
</comment>
<evidence type="ECO:0000256" key="3">
    <source>
        <dbReference type="ARBA" id="ARBA00022729"/>
    </source>
</evidence>
<keyword evidence="2" id="KW-0813">Transport</keyword>
<feature type="binding site" evidence="4">
    <location>
        <position position="182"/>
    </location>
    <ligand>
        <name>Fe cation</name>
        <dbReference type="ChEBI" id="CHEBI:24875"/>
    </ligand>
</feature>
<keyword evidence="4" id="KW-0479">Metal-binding</keyword>
<keyword evidence="2" id="KW-0406">Ion transport</keyword>
<dbReference type="PANTHER" id="PTHR30006">
    <property type="entry name" value="THIAMINE-BINDING PERIPLASMIC PROTEIN-RELATED"/>
    <property type="match status" value="1"/>
</dbReference>
<evidence type="ECO:0000256" key="1">
    <source>
        <dbReference type="ARBA" id="ARBA00008520"/>
    </source>
</evidence>
<keyword evidence="6" id="KW-1185">Reference proteome</keyword>
<dbReference type="OrthoDB" id="9769319at2"/>
<dbReference type="GO" id="GO:0046872">
    <property type="term" value="F:metal ion binding"/>
    <property type="evidence" value="ECO:0007669"/>
    <property type="project" value="UniProtKB-KW"/>
</dbReference>
<dbReference type="GO" id="GO:0030288">
    <property type="term" value="C:outer membrane-bounded periplasmic space"/>
    <property type="evidence" value="ECO:0007669"/>
    <property type="project" value="TreeGrafter"/>
</dbReference>
<dbReference type="EMBL" id="NMUQ01000001">
    <property type="protein sequence ID" value="OXM17468.1"/>
    <property type="molecule type" value="Genomic_DNA"/>
</dbReference>
<dbReference type="PIRSF" id="PIRSF002825">
    <property type="entry name" value="CfbpA"/>
    <property type="match status" value="1"/>
</dbReference>
<gene>
    <name evidence="5" type="ORF">CGZ75_04115</name>
</gene>
<protein>
    <submittedName>
        <fullName evidence="5">Fe(3+) ABC transporter substrate-binding protein</fullName>
    </submittedName>
</protein>
<feature type="binding site" evidence="4">
    <location>
        <position position="183"/>
    </location>
    <ligand>
        <name>Fe cation</name>
        <dbReference type="ChEBI" id="CHEBI:24875"/>
    </ligand>
</feature>
<dbReference type="AlphaFoldDB" id="A0A229P5R6"/>
<evidence type="ECO:0000313" key="5">
    <source>
        <dbReference type="EMBL" id="OXM17468.1"/>
    </source>
</evidence>
<dbReference type="Gene3D" id="3.40.190.10">
    <property type="entry name" value="Periplasmic binding protein-like II"/>
    <property type="match status" value="2"/>
</dbReference>
<dbReference type="GO" id="GO:0006826">
    <property type="term" value="P:iron ion transport"/>
    <property type="evidence" value="ECO:0007669"/>
    <property type="project" value="UniProtKB-KW"/>
</dbReference>
<evidence type="ECO:0000256" key="2">
    <source>
        <dbReference type="ARBA" id="ARBA00022496"/>
    </source>
</evidence>
<dbReference type="SUPFAM" id="SSF53850">
    <property type="entry name" value="Periplasmic binding protein-like II"/>
    <property type="match status" value="1"/>
</dbReference>
<accession>A0A229P5R6</accession>
<name>A0A229P5R6_9BACL</name>